<reference evidence="2" key="1">
    <citation type="submission" date="2021-04" db="EMBL/GenBank/DDBJ databases">
        <title>Biosynthetic gene clusters of Dactylosporangioum roseum.</title>
        <authorList>
            <person name="Hartkoorn R.C."/>
            <person name="Beaudoing E."/>
            <person name="Hot D."/>
            <person name="Moureu S."/>
        </authorList>
    </citation>
    <scope>NUCLEOTIDE SEQUENCE</scope>
    <source>
        <strain evidence="2">NRRL B-16295</strain>
    </source>
</reference>
<accession>A0ABY5Z2S7</accession>
<dbReference type="RefSeq" id="WP_260724405.1">
    <property type="nucleotide sequence ID" value="NZ_BAAABS010000082.1"/>
</dbReference>
<gene>
    <name evidence="2" type="ORF">Drose_28420</name>
</gene>
<evidence type="ECO:0000313" key="2">
    <source>
        <dbReference type="EMBL" id="UWZ35058.1"/>
    </source>
</evidence>
<proteinExistence type="predicted"/>
<evidence type="ECO:0000313" key="3">
    <source>
        <dbReference type="Proteomes" id="UP001058271"/>
    </source>
</evidence>
<dbReference type="EMBL" id="CP073721">
    <property type="protein sequence ID" value="UWZ35058.1"/>
    <property type="molecule type" value="Genomic_DNA"/>
</dbReference>
<name>A0ABY5Z2S7_9ACTN</name>
<evidence type="ECO:0000256" key="1">
    <source>
        <dbReference type="SAM" id="MobiDB-lite"/>
    </source>
</evidence>
<organism evidence="2 3">
    <name type="scientific">Dactylosporangium roseum</name>
    <dbReference type="NCBI Taxonomy" id="47989"/>
    <lineage>
        <taxon>Bacteria</taxon>
        <taxon>Bacillati</taxon>
        <taxon>Actinomycetota</taxon>
        <taxon>Actinomycetes</taxon>
        <taxon>Micromonosporales</taxon>
        <taxon>Micromonosporaceae</taxon>
        <taxon>Dactylosporangium</taxon>
    </lineage>
</organism>
<keyword evidence="3" id="KW-1185">Reference proteome</keyword>
<feature type="compositionally biased region" description="Pro residues" evidence="1">
    <location>
        <begin position="50"/>
        <end position="59"/>
    </location>
</feature>
<feature type="region of interest" description="Disordered" evidence="1">
    <location>
        <begin position="37"/>
        <end position="59"/>
    </location>
</feature>
<sequence>MRRIAAVDALRGFAVDEGETYDRLFADMVATNTPTGAVRHSCTGSNVLRPTPPDRTTPD</sequence>
<dbReference type="Proteomes" id="UP001058271">
    <property type="component" value="Chromosome"/>
</dbReference>
<protein>
    <submittedName>
        <fullName evidence="2">Uncharacterized protein</fullName>
    </submittedName>
</protein>